<dbReference type="InterPro" id="IPR013424">
    <property type="entry name" value="Ice-binding_C"/>
</dbReference>
<keyword evidence="1" id="KW-1015">Disulfide bond</keyword>
<dbReference type="Pfam" id="PF06119">
    <property type="entry name" value="NIDO"/>
    <property type="match status" value="1"/>
</dbReference>
<accession>A0A7R6PAZ7</accession>
<evidence type="ECO:0000313" key="4">
    <source>
        <dbReference type="EMBL" id="BBB29154.1"/>
    </source>
</evidence>
<evidence type="ECO:0000256" key="1">
    <source>
        <dbReference type="ARBA" id="ARBA00023157"/>
    </source>
</evidence>
<dbReference type="NCBIfam" id="TIGR02595">
    <property type="entry name" value="PEP_CTERM"/>
    <property type="match status" value="1"/>
</dbReference>
<dbReference type="Proteomes" id="UP000595332">
    <property type="component" value="Chromosome"/>
</dbReference>
<dbReference type="AlphaFoldDB" id="A0A7R6PAZ7"/>
<evidence type="ECO:0000313" key="5">
    <source>
        <dbReference type="Proteomes" id="UP000595332"/>
    </source>
</evidence>
<dbReference type="RefSeq" id="WP_201349783.1">
    <property type="nucleotide sequence ID" value="NZ_AP014546.1"/>
</dbReference>
<dbReference type="GO" id="GO:0007160">
    <property type="term" value="P:cell-matrix adhesion"/>
    <property type="evidence" value="ECO:0007669"/>
    <property type="project" value="InterPro"/>
</dbReference>
<name>A0A7R6PAZ7_9GAMM</name>
<dbReference type="SMART" id="SM00539">
    <property type="entry name" value="NIDO"/>
    <property type="match status" value="1"/>
</dbReference>
<dbReference type="PANTHER" id="PTHR13802">
    <property type="entry name" value="MUCIN 4-RELATED"/>
    <property type="match status" value="1"/>
</dbReference>
<keyword evidence="5" id="KW-1185">Reference proteome</keyword>
<dbReference type="InterPro" id="IPR051495">
    <property type="entry name" value="Epithelial_Barrier/Signaling"/>
</dbReference>
<gene>
    <name evidence="4" type="ORF">NEJAP_1201</name>
</gene>
<reference evidence="4 5" key="1">
    <citation type="journal article" date="2008" name="Int. J. Syst. Evol. Microbiol.">
        <title>Neptunomonas japonica sp. nov., an Osedax japonicus symbiont-like bacterium isolated from sediment adjacent to sperm whale carcasses off Kagoshima, Japan.</title>
        <authorList>
            <person name="Miyazaki M."/>
            <person name="Nogi Y."/>
            <person name="Fujiwara Y."/>
            <person name="Kawato M."/>
            <person name="Kubokawa K."/>
            <person name="Horikoshi K."/>
        </authorList>
    </citation>
    <scope>NUCLEOTIDE SEQUENCE [LARGE SCALE GENOMIC DNA]</scope>
    <source>
        <strain evidence="4 5">JAMM 1380</strain>
    </source>
</reference>
<evidence type="ECO:0000259" key="3">
    <source>
        <dbReference type="PROSITE" id="PS51220"/>
    </source>
</evidence>
<dbReference type="EMBL" id="AP014546">
    <property type="protein sequence ID" value="BBB29154.1"/>
    <property type="molecule type" value="Genomic_DNA"/>
</dbReference>
<dbReference type="PANTHER" id="PTHR13802:SF52">
    <property type="entry name" value="MUCIN-4"/>
    <property type="match status" value="1"/>
</dbReference>
<dbReference type="PROSITE" id="PS51220">
    <property type="entry name" value="NIDO"/>
    <property type="match status" value="1"/>
</dbReference>
<dbReference type="InterPro" id="IPR003886">
    <property type="entry name" value="NIDO_dom"/>
</dbReference>
<feature type="domain" description="NIDO" evidence="3">
    <location>
        <begin position="109"/>
        <end position="251"/>
    </location>
</feature>
<feature type="signal peptide" evidence="2">
    <location>
        <begin position="1"/>
        <end position="32"/>
    </location>
</feature>
<sequence length="425" mass="45792">MKNKQYTTQPLNKAIKVALITSLMSFSTSSMAAPLIEGLGGESGFGELALFQNDDSSSNLLNLNFTANFFGSEYNQFYINNNGNITFDSPVSGFTPEPFPASTNPMIAPFWADVDTRGGNSDNLSNNVYVAAPNVDTTIITWNDVGYYSGHTDLTNNFQLVLRDRSDDTGTNGDFDIEFRYDRLEWTTGDASNGAGGFGGTPAQAGFDAGDNTNAFTLPGSFTNEVLELQNQTNVSGGENGLWVFAIRGGNVPGETSENPILPVIVDDSYTFEFDVDLNETVFIDPEVAIGYDYAITSNTSPLIASVILPAGFGDDEYELWLWNGTEFEFSADLNAGSEFDFTTATPAGVDRFRILGIEAGLNVDPTDPLAFVTGLTFASPGTVSMSQTPIVFNTDPASSVPEPAPFALILVGLTAIFWRRRKAL</sequence>
<proteinExistence type="predicted"/>
<organism evidence="4 5">
    <name type="scientific">Neptunomonas japonica JAMM 1380</name>
    <dbReference type="NCBI Taxonomy" id="1441457"/>
    <lineage>
        <taxon>Bacteria</taxon>
        <taxon>Pseudomonadati</taxon>
        <taxon>Pseudomonadota</taxon>
        <taxon>Gammaproteobacteria</taxon>
        <taxon>Oceanospirillales</taxon>
        <taxon>Oceanospirillaceae</taxon>
        <taxon>Neptunomonas</taxon>
    </lineage>
</organism>
<dbReference type="KEGG" id="njp:NEJAP_1201"/>
<protein>
    <recommendedName>
        <fullName evidence="3">NIDO domain-containing protein</fullName>
    </recommendedName>
</protein>
<feature type="chain" id="PRO_5032350775" description="NIDO domain-containing protein" evidence="2">
    <location>
        <begin position="33"/>
        <end position="425"/>
    </location>
</feature>
<keyword evidence="2" id="KW-0732">Signal</keyword>
<evidence type="ECO:0000256" key="2">
    <source>
        <dbReference type="SAM" id="SignalP"/>
    </source>
</evidence>